<evidence type="ECO:0000313" key="8">
    <source>
        <dbReference type="Proteomes" id="UP001176960"/>
    </source>
</evidence>
<comment type="similarity">
    <text evidence="4">Belongs to the GreA/GreB family. GreB subfamily.</text>
</comment>
<name>A0AA35UH43_9PROT</name>
<dbReference type="InterPro" id="IPR006358">
    <property type="entry name" value="Tscrpt_elong_fac_GreB"/>
</dbReference>
<dbReference type="HAMAP" id="MF_00105">
    <property type="entry name" value="GreA_GreB"/>
    <property type="match status" value="1"/>
</dbReference>
<comment type="function">
    <text evidence="4">Necessary for efficient RNA polymerase transcription elongation past template-encoded arresting sites. The arresting sites in DNA have the property of trapping a certain fraction of elongating RNA polymerases that pass through, resulting in locked ternary complexes. Cleavage of the nascent transcript by cleavage factors such as GreA or GreB allows the resumption of elongation from the new 3'terminus. GreB releases sequences of up to 9 nucleotides in length.</text>
</comment>
<comment type="caution">
    <text evidence="7">The sequence shown here is derived from an EMBL/GenBank/DDBJ whole genome shotgun (WGS) entry which is preliminary data.</text>
</comment>
<organism evidence="7 8">
    <name type="scientific">Brytella acorum</name>
    <dbReference type="NCBI Taxonomy" id="2959299"/>
    <lineage>
        <taxon>Bacteria</taxon>
        <taxon>Pseudomonadati</taxon>
        <taxon>Pseudomonadota</taxon>
        <taxon>Alphaproteobacteria</taxon>
        <taxon>Acetobacterales</taxon>
        <taxon>Acetobacteraceae</taxon>
        <taxon>Brytella</taxon>
    </lineage>
</organism>
<dbReference type="InterPro" id="IPR022691">
    <property type="entry name" value="Tscrpt_elong_fac_GreA/B_N"/>
</dbReference>
<dbReference type="PROSITE" id="PS00830">
    <property type="entry name" value="GREAB_2"/>
    <property type="match status" value="1"/>
</dbReference>
<keyword evidence="8" id="KW-1185">Reference proteome</keyword>
<keyword evidence="7" id="KW-0251">Elongation factor</keyword>
<evidence type="ECO:0000256" key="4">
    <source>
        <dbReference type="HAMAP-Rule" id="MF_00930"/>
    </source>
</evidence>
<evidence type="ECO:0000256" key="1">
    <source>
        <dbReference type="ARBA" id="ARBA00023015"/>
    </source>
</evidence>
<dbReference type="GO" id="GO:0003677">
    <property type="term" value="F:DNA binding"/>
    <property type="evidence" value="ECO:0007669"/>
    <property type="project" value="UniProtKB-UniRule"/>
</dbReference>
<proteinExistence type="inferred from homology"/>
<dbReference type="PANTHER" id="PTHR30437:SF6">
    <property type="entry name" value="TRANSCRIPTION ELONGATION FACTOR GREB"/>
    <property type="match status" value="1"/>
</dbReference>
<evidence type="ECO:0000259" key="6">
    <source>
        <dbReference type="Pfam" id="PF03449"/>
    </source>
</evidence>
<dbReference type="InterPro" id="IPR001437">
    <property type="entry name" value="Tscrpt_elong_fac_GreA/B_C"/>
</dbReference>
<dbReference type="PROSITE" id="PS00829">
    <property type="entry name" value="GREAB_1"/>
    <property type="match status" value="1"/>
</dbReference>
<dbReference type="PANTHER" id="PTHR30437">
    <property type="entry name" value="TRANSCRIPTION ELONGATION FACTOR GREA"/>
    <property type="match status" value="1"/>
</dbReference>
<dbReference type="InterPro" id="IPR036805">
    <property type="entry name" value="Tscrpt_elong_fac_GreA/B_N_sf"/>
</dbReference>
<dbReference type="GO" id="GO:0070063">
    <property type="term" value="F:RNA polymerase binding"/>
    <property type="evidence" value="ECO:0007669"/>
    <property type="project" value="InterPro"/>
</dbReference>
<gene>
    <name evidence="4 7" type="primary">greB</name>
    <name evidence="7" type="ORF">LMG32879_002047</name>
</gene>
<evidence type="ECO:0000256" key="2">
    <source>
        <dbReference type="ARBA" id="ARBA00023125"/>
    </source>
</evidence>
<dbReference type="SUPFAM" id="SSF46557">
    <property type="entry name" value="GreA transcript cleavage protein, N-terminal domain"/>
    <property type="match status" value="1"/>
</dbReference>
<dbReference type="GO" id="GO:0006354">
    <property type="term" value="P:DNA-templated transcription elongation"/>
    <property type="evidence" value="ECO:0007669"/>
    <property type="project" value="TreeGrafter"/>
</dbReference>
<dbReference type="EMBL" id="CATKSH010000011">
    <property type="protein sequence ID" value="CAI9121201.1"/>
    <property type="molecule type" value="Genomic_DNA"/>
</dbReference>
<dbReference type="InterPro" id="IPR023459">
    <property type="entry name" value="Tscrpt_elong_fac_GreA/B_fam"/>
</dbReference>
<dbReference type="Pfam" id="PF01272">
    <property type="entry name" value="GreA_GreB"/>
    <property type="match status" value="1"/>
</dbReference>
<dbReference type="Proteomes" id="UP001176960">
    <property type="component" value="Unassembled WGS sequence"/>
</dbReference>
<dbReference type="HAMAP" id="MF_00930">
    <property type="entry name" value="GreB"/>
    <property type="match status" value="1"/>
</dbReference>
<dbReference type="RefSeq" id="WP_289841400.1">
    <property type="nucleotide sequence ID" value="NZ_CATKSH010000011.1"/>
</dbReference>
<dbReference type="InterPro" id="IPR036953">
    <property type="entry name" value="GreA/GreB_C_sf"/>
</dbReference>
<feature type="domain" description="Transcription elongation factor GreA/GreB C-terminal" evidence="5">
    <location>
        <begin position="90"/>
        <end position="163"/>
    </location>
</feature>
<dbReference type="NCBIfam" id="TIGR01461">
    <property type="entry name" value="greB"/>
    <property type="match status" value="1"/>
</dbReference>
<dbReference type="Gene3D" id="1.10.287.180">
    <property type="entry name" value="Transcription elongation factor, GreA/GreB, N-terminal domain"/>
    <property type="match status" value="1"/>
</dbReference>
<dbReference type="PIRSF" id="PIRSF006092">
    <property type="entry name" value="GreA_GreB"/>
    <property type="match status" value="1"/>
</dbReference>
<protein>
    <recommendedName>
        <fullName evidence="4">Transcription elongation factor GreB</fullName>
    </recommendedName>
    <alternativeName>
        <fullName evidence="4">Transcript cleavage factor GreB</fullName>
    </alternativeName>
</protein>
<dbReference type="FunFam" id="1.10.287.180:FF:000001">
    <property type="entry name" value="Transcription elongation factor GreA"/>
    <property type="match status" value="1"/>
</dbReference>
<dbReference type="SUPFAM" id="SSF54534">
    <property type="entry name" value="FKBP-like"/>
    <property type="match status" value="1"/>
</dbReference>
<keyword evidence="3 4" id="KW-0804">Transcription</keyword>
<dbReference type="Gene3D" id="3.10.50.30">
    <property type="entry name" value="Transcription elongation factor, GreA/GreB, C-terminal domain"/>
    <property type="match status" value="1"/>
</dbReference>
<dbReference type="GO" id="GO:0032784">
    <property type="term" value="P:regulation of DNA-templated transcription elongation"/>
    <property type="evidence" value="ECO:0007669"/>
    <property type="project" value="UniProtKB-UniRule"/>
</dbReference>
<keyword evidence="7" id="KW-0648">Protein biosynthesis</keyword>
<dbReference type="GO" id="GO:0003746">
    <property type="term" value="F:translation elongation factor activity"/>
    <property type="evidence" value="ECO:0007669"/>
    <property type="project" value="UniProtKB-KW"/>
</dbReference>
<keyword evidence="2 4" id="KW-0238">DNA-binding</keyword>
<accession>A0AA35UH43</accession>
<keyword evidence="1 4" id="KW-0805">Transcription regulation</keyword>
<dbReference type="NCBIfam" id="NF002506">
    <property type="entry name" value="PRK01885.1"/>
    <property type="match status" value="1"/>
</dbReference>
<sequence length="174" mass="19180">MAEPPKPSLSHYLSPAGAARMEAELKMLCREERPRIVEIVSWAAGNGDRSENGDYIYGKRRLREIDRRIRFLSKRLEDSIIVDPAAQTTRDRVFFGATVTYVDEADSEHRVTILGCDEVDIGRGEVSLVSPIARALLRSRVGDEVTLATPGGGRAIEILEIAYPETVASPDAVV</sequence>
<dbReference type="Pfam" id="PF03449">
    <property type="entry name" value="GreA_GreB_N"/>
    <property type="match status" value="1"/>
</dbReference>
<reference evidence="7" key="1">
    <citation type="submission" date="2023-03" db="EMBL/GenBank/DDBJ databases">
        <authorList>
            <person name="Cleenwerck I."/>
        </authorList>
    </citation>
    <scope>NUCLEOTIDE SEQUENCE</scope>
    <source>
        <strain evidence="7">LMG 32879</strain>
    </source>
</reference>
<evidence type="ECO:0000313" key="7">
    <source>
        <dbReference type="EMBL" id="CAI9121201.1"/>
    </source>
</evidence>
<dbReference type="InterPro" id="IPR018151">
    <property type="entry name" value="TF_GreA/GreB_CS"/>
</dbReference>
<dbReference type="InterPro" id="IPR028624">
    <property type="entry name" value="Tscrpt_elong_fac_GreA/B"/>
</dbReference>
<feature type="domain" description="Transcription elongation factor GreA/GreB N-terminal" evidence="6">
    <location>
        <begin position="12"/>
        <end position="79"/>
    </location>
</feature>
<dbReference type="AlphaFoldDB" id="A0AA35UH43"/>
<dbReference type="FunFam" id="3.10.50.30:FF:000001">
    <property type="entry name" value="Transcription elongation factor GreA"/>
    <property type="match status" value="1"/>
</dbReference>
<evidence type="ECO:0000256" key="3">
    <source>
        <dbReference type="ARBA" id="ARBA00023163"/>
    </source>
</evidence>
<evidence type="ECO:0000259" key="5">
    <source>
        <dbReference type="Pfam" id="PF01272"/>
    </source>
</evidence>